<name>A0ABQ2C8K2_9LACO</name>
<evidence type="ECO:0000313" key="3">
    <source>
        <dbReference type="Proteomes" id="UP000603295"/>
    </source>
</evidence>
<protein>
    <recommendedName>
        <fullName evidence="1">MAE-28990/MAE-18760-like HEPN domain-containing protein</fullName>
    </recommendedName>
</protein>
<dbReference type="Proteomes" id="UP000603295">
    <property type="component" value="Unassembled WGS sequence"/>
</dbReference>
<evidence type="ECO:0000259" key="1">
    <source>
        <dbReference type="Pfam" id="PF18737"/>
    </source>
</evidence>
<dbReference type="Pfam" id="PF18737">
    <property type="entry name" value="HEPN_MAE_28990"/>
    <property type="match status" value="1"/>
</dbReference>
<reference evidence="3" key="1">
    <citation type="journal article" date="2019" name="Int. J. Syst. Evol. Microbiol.">
        <title>The Global Catalogue of Microorganisms (GCM) 10K type strain sequencing project: providing services to taxonomists for standard genome sequencing and annotation.</title>
        <authorList>
            <consortium name="The Broad Institute Genomics Platform"/>
            <consortium name="The Broad Institute Genome Sequencing Center for Infectious Disease"/>
            <person name="Wu L."/>
            <person name="Ma J."/>
        </authorList>
    </citation>
    <scope>NUCLEOTIDE SEQUENCE [LARGE SCALE GENOMIC DNA]</scope>
    <source>
        <strain evidence="3">CCM 8609</strain>
    </source>
</reference>
<evidence type="ECO:0000313" key="2">
    <source>
        <dbReference type="EMBL" id="GGI64341.1"/>
    </source>
</evidence>
<organism evidence="2 3">
    <name type="scientific">Limosilactobacillus caviae</name>
    <dbReference type="NCBI Taxonomy" id="1769424"/>
    <lineage>
        <taxon>Bacteria</taxon>
        <taxon>Bacillati</taxon>
        <taxon>Bacillota</taxon>
        <taxon>Bacilli</taxon>
        <taxon>Lactobacillales</taxon>
        <taxon>Lactobacillaceae</taxon>
        <taxon>Limosilactobacillus</taxon>
    </lineage>
</organism>
<feature type="domain" description="MAE-28990/MAE-18760-like HEPN" evidence="1">
    <location>
        <begin position="14"/>
        <end position="126"/>
    </location>
</feature>
<accession>A0ABQ2C8K2</accession>
<dbReference type="InterPro" id="IPR040788">
    <property type="entry name" value="HEPN_MAE_28990"/>
</dbReference>
<gene>
    <name evidence="2" type="ORF">GCM10011459_21750</name>
</gene>
<dbReference type="EMBL" id="BMDS01000018">
    <property type="protein sequence ID" value="GGI64341.1"/>
    <property type="molecule type" value="Genomic_DNA"/>
</dbReference>
<dbReference type="RefSeq" id="WP_188358146.1">
    <property type="nucleotide sequence ID" value="NZ_BMDS01000018.1"/>
</dbReference>
<comment type="caution">
    <text evidence="2">The sequence shown here is derived from an EMBL/GenBank/DDBJ whole genome shotgun (WGS) entry which is preliminary data.</text>
</comment>
<keyword evidence="3" id="KW-1185">Reference proteome</keyword>
<sequence>MSKKQIKTVDELIDKLDNELAWRKKEIIQANLLISSNVENTPLSFTQKSSILIIYANWEGFINKAANYYAMFVFSQNIPLIFLKTGFLEIKLQQKRYFDDLMISKKQVVRKRFLDNLNKELYSKDIPRFEDTLGKRYIYQRIQT</sequence>
<proteinExistence type="predicted"/>